<dbReference type="PROSITE" id="PS51031">
    <property type="entry name" value="BESS"/>
    <property type="match status" value="1"/>
</dbReference>
<dbReference type="GO" id="GO:0005667">
    <property type="term" value="C:transcription regulator complex"/>
    <property type="evidence" value="ECO:0007669"/>
    <property type="project" value="TreeGrafter"/>
</dbReference>
<evidence type="ECO:0000313" key="4">
    <source>
        <dbReference type="EMBL" id="KAJ6640602.1"/>
    </source>
</evidence>
<dbReference type="Pfam" id="PF10545">
    <property type="entry name" value="MADF_DNA_bdg"/>
    <property type="match status" value="1"/>
</dbReference>
<organism evidence="4 5">
    <name type="scientific">Pseudolycoriella hygida</name>
    <dbReference type="NCBI Taxonomy" id="35572"/>
    <lineage>
        <taxon>Eukaryota</taxon>
        <taxon>Metazoa</taxon>
        <taxon>Ecdysozoa</taxon>
        <taxon>Arthropoda</taxon>
        <taxon>Hexapoda</taxon>
        <taxon>Insecta</taxon>
        <taxon>Pterygota</taxon>
        <taxon>Neoptera</taxon>
        <taxon>Endopterygota</taxon>
        <taxon>Diptera</taxon>
        <taxon>Nematocera</taxon>
        <taxon>Sciaroidea</taxon>
        <taxon>Sciaridae</taxon>
        <taxon>Pseudolycoriella</taxon>
    </lineage>
</organism>
<comment type="caution">
    <text evidence="4">The sequence shown here is derived from an EMBL/GenBank/DDBJ whole genome shotgun (WGS) entry which is preliminary data.</text>
</comment>
<dbReference type="GO" id="GO:0003677">
    <property type="term" value="F:DNA binding"/>
    <property type="evidence" value="ECO:0007669"/>
    <property type="project" value="InterPro"/>
</dbReference>
<gene>
    <name evidence="4" type="ORF">Bhyg_05533</name>
</gene>
<dbReference type="Proteomes" id="UP001151699">
    <property type="component" value="Chromosome B"/>
</dbReference>
<dbReference type="OrthoDB" id="6147983at2759"/>
<sequence length="331" mass="38587">MSSKTEYEIDSQIAEGMEGLLADAIRKHPVLYAKQSNVRYKLMRPEKEVDAWNEISDELNLEVESCKSLWSCIKQKFIKYRKKLDNGDTFNKEWAIYENLHTWLDEHIKKRRTRNDIFKQIRVPSKQDKPIGSTSSTSHENEYVDEVESAEWNEIIDEPLLKDQVSPKQKRQLSKTSTVTTLTVIPKKKLKIELIQESDDKIENQDEEIFTEIDMPDVVETTAQICDKSTDDVEILKDTEPNDSIESNRNGRCVDRDIILEANFDKLEQVIEKCVNLAEKCIAEHSNQDSNEVFGKFIASLIRDLPQDRRMKVQFEIIQFTGQLVRRESNK</sequence>
<dbReference type="AlphaFoldDB" id="A0A9Q0S042"/>
<dbReference type="EMBL" id="WJQU01000002">
    <property type="protein sequence ID" value="KAJ6640602.1"/>
    <property type="molecule type" value="Genomic_DNA"/>
</dbReference>
<dbReference type="PANTHER" id="PTHR12243:SF60">
    <property type="entry name" value="SI:CH211-15D5.12-RELATED"/>
    <property type="match status" value="1"/>
</dbReference>
<name>A0A9Q0S042_9DIPT</name>
<dbReference type="GO" id="GO:0006357">
    <property type="term" value="P:regulation of transcription by RNA polymerase II"/>
    <property type="evidence" value="ECO:0007669"/>
    <property type="project" value="TreeGrafter"/>
</dbReference>
<evidence type="ECO:0008006" key="6">
    <source>
        <dbReference type="Google" id="ProtNLM"/>
    </source>
</evidence>
<protein>
    <recommendedName>
        <fullName evidence="6">MADF domain-containing protein</fullName>
    </recommendedName>
</protein>
<dbReference type="GO" id="GO:0005634">
    <property type="term" value="C:nucleus"/>
    <property type="evidence" value="ECO:0007669"/>
    <property type="project" value="UniProtKB-SubCell"/>
</dbReference>
<feature type="domain" description="BESS" evidence="3">
    <location>
        <begin position="288"/>
        <end position="327"/>
    </location>
</feature>
<reference evidence="4" key="1">
    <citation type="submission" date="2022-07" db="EMBL/GenBank/DDBJ databases">
        <authorList>
            <person name="Trinca V."/>
            <person name="Uliana J.V.C."/>
            <person name="Torres T.T."/>
            <person name="Ward R.J."/>
            <person name="Monesi N."/>
        </authorList>
    </citation>
    <scope>NUCLEOTIDE SEQUENCE</scope>
    <source>
        <strain evidence="4">HSMRA1968</strain>
        <tissue evidence="4">Whole embryos</tissue>
    </source>
</reference>
<proteinExistence type="predicted"/>
<dbReference type="PROSITE" id="PS51029">
    <property type="entry name" value="MADF"/>
    <property type="match status" value="1"/>
</dbReference>
<keyword evidence="1" id="KW-0539">Nucleus</keyword>
<evidence type="ECO:0000259" key="2">
    <source>
        <dbReference type="PROSITE" id="PS51029"/>
    </source>
</evidence>
<dbReference type="PANTHER" id="PTHR12243">
    <property type="entry name" value="MADF DOMAIN TRANSCRIPTION FACTOR"/>
    <property type="match status" value="1"/>
</dbReference>
<dbReference type="InterPro" id="IPR039353">
    <property type="entry name" value="TF_Adf1"/>
</dbReference>
<dbReference type="InterPro" id="IPR004210">
    <property type="entry name" value="BESS_motif"/>
</dbReference>
<comment type="subcellular location">
    <subcellularLocation>
        <location evidence="1">Nucleus</location>
    </subcellularLocation>
</comment>
<evidence type="ECO:0000313" key="5">
    <source>
        <dbReference type="Proteomes" id="UP001151699"/>
    </source>
</evidence>
<accession>A0A9Q0S042</accession>
<keyword evidence="5" id="KW-1185">Reference proteome</keyword>
<evidence type="ECO:0000259" key="3">
    <source>
        <dbReference type="PROSITE" id="PS51031"/>
    </source>
</evidence>
<feature type="domain" description="MADF" evidence="2">
    <location>
        <begin position="20"/>
        <end position="109"/>
    </location>
</feature>
<dbReference type="SMART" id="SM00595">
    <property type="entry name" value="MADF"/>
    <property type="match status" value="1"/>
</dbReference>
<dbReference type="InterPro" id="IPR006578">
    <property type="entry name" value="MADF-dom"/>
</dbReference>
<evidence type="ECO:0000256" key="1">
    <source>
        <dbReference type="PROSITE-ProRule" id="PRU00371"/>
    </source>
</evidence>